<dbReference type="SUPFAM" id="SSF52047">
    <property type="entry name" value="RNI-like"/>
    <property type="match status" value="1"/>
</dbReference>
<evidence type="ECO:0000313" key="2">
    <source>
        <dbReference type="Proteomes" id="UP000320762"/>
    </source>
</evidence>
<sequence length="555" mass="61279">MHCCFHITEILTLICNACRDPRDDDDASWVKGENIQSLARLARTCKGVHAVAIACLWEDVTALEILAEYTMPGCWRAIVMNEDDDDDAWMLLPEHLITESDLVRFRYYAPFIRKMSFGEGAWPKMLSEDGFLALCMTDTYPLLPNLTHISWNIGDIHLLYLRYLATPALVSLYITGGMLSMGEVHILQFIQQRCENVTKVRLQFDHSGPLGQPVTVRSLGEVICSWRLRSLATSHIDAKALRKLAASPTLRTFHVTAESGVQDCITMAVLTGPNLPLSFPLQAFSVLTNMTIRSWVKDTSLARMLRLCSFGCLDTLKIHSLLPPVGWQNLLTAVRESHASRKALRRLVLKERVRLGADSDDPSPGSVIAPLRDFGALEELTLSSNSGFSLDSDELLNMAKAWPQIRVLQIFPASYSPDETLRLPMHALQHLAAHCPRLSTLHLEVDATEVSLSQAPPDVRNYALRTLNVGWSPISSAVGVSAYLSSVFPNIDSIECGPLSDPPPLDALHHNSGVWSNTAALMKAFRAVRAHEARCLSGSLSGQMAHLGVVDSLGL</sequence>
<evidence type="ECO:0000313" key="1">
    <source>
        <dbReference type="EMBL" id="TRM67395.1"/>
    </source>
</evidence>
<proteinExistence type="predicted"/>
<protein>
    <recommendedName>
        <fullName evidence="3">F-box domain-containing protein</fullName>
    </recommendedName>
</protein>
<dbReference type="EMBL" id="VDMD01000002">
    <property type="protein sequence ID" value="TRM67395.1"/>
    <property type="molecule type" value="Genomic_DNA"/>
</dbReference>
<evidence type="ECO:0008006" key="3">
    <source>
        <dbReference type="Google" id="ProtNLM"/>
    </source>
</evidence>
<comment type="caution">
    <text evidence="1">The sequence shown here is derived from an EMBL/GenBank/DDBJ whole genome shotgun (WGS) entry which is preliminary data.</text>
</comment>
<dbReference type="Gene3D" id="3.80.10.10">
    <property type="entry name" value="Ribonuclease Inhibitor"/>
    <property type="match status" value="1"/>
</dbReference>
<dbReference type="InterPro" id="IPR032675">
    <property type="entry name" value="LRR_dom_sf"/>
</dbReference>
<reference evidence="1 2" key="1">
    <citation type="journal article" date="2019" name="New Phytol.">
        <title>Comparative genomics reveals unique wood-decay strategies and fruiting body development in the Schizophyllaceae.</title>
        <authorList>
            <person name="Almasi E."/>
            <person name="Sahu N."/>
            <person name="Krizsan K."/>
            <person name="Balint B."/>
            <person name="Kovacs G.M."/>
            <person name="Kiss B."/>
            <person name="Cseklye J."/>
            <person name="Drula E."/>
            <person name="Henrissat B."/>
            <person name="Nagy I."/>
            <person name="Chovatia M."/>
            <person name="Adam C."/>
            <person name="LaButti K."/>
            <person name="Lipzen A."/>
            <person name="Riley R."/>
            <person name="Grigoriev I.V."/>
            <person name="Nagy L.G."/>
        </authorList>
    </citation>
    <scope>NUCLEOTIDE SEQUENCE [LARGE SCALE GENOMIC DNA]</scope>
    <source>
        <strain evidence="1 2">NL-1724</strain>
    </source>
</reference>
<gene>
    <name evidence="1" type="ORF">BD626DRAFT_544904</name>
</gene>
<organism evidence="1 2">
    <name type="scientific">Schizophyllum amplum</name>
    <dbReference type="NCBI Taxonomy" id="97359"/>
    <lineage>
        <taxon>Eukaryota</taxon>
        <taxon>Fungi</taxon>
        <taxon>Dikarya</taxon>
        <taxon>Basidiomycota</taxon>
        <taxon>Agaricomycotina</taxon>
        <taxon>Agaricomycetes</taxon>
        <taxon>Agaricomycetidae</taxon>
        <taxon>Agaricales</taxon>
        <taxon>Schizophyllaceae</taxon>
        <taxon>Schizophyllum</taxon>
    </lineage>
</organism>
<dbReference type="AlphaFoldDB" id="A0A550CRG8"/>
<accession>A0A550CRG8</accession>
<keyword evidence="2" id="KW-1185">Reference proteome</keyword>
<dbReference type="STRING" id="97359.A0A550CRG8"/>
<dbReference type="OrthoDB" id="3354475at2759"/>
<dbReference type="Proteomes" id="UP000320762">
    <property type="component" value="Unassembled WGS sequence"/>
</dbReference>
<name>A0A550CRG8_9AGAR</name>